<dbReference type="Pfam" id="PF17820">
    <property type="entry name" value="PDZ_6"/>
    <property type="match status" value="1"/>
</dbReference>
<evidence type="ECO:0000256" key="1">
    <source>
        <dbReference type="SAM" id="Coils"/>
    </source>
</evidence>
<dbReference type="RefSeq" id="XP_015261100.1">
    <property type="nucleotide sequence ID" value="XM_015405614.1"/>
</dbReference>
<feature type="region of interest" description="Disordered" evidence="2">
    <location>
        <begin position="444"/>
        <end position="541"/>
    </location>
</feature>
<evidence type="ECO:0000313" key="4">
    <source>
        <dbReference type="Proteomes" id="UP000694871"/>
    </source>
</evidence>
<accession>A0ABM1JI13</accession>
<feature type="compositionally biased region" description="Polar residues" evidence="2">
    <location>
        <begin position="463"/>
        <end position="474"/>
    </location>
</feature>
<name>A0ABM1JI13_GEKJA</name>
<dbReference type="SMART" id="SM00228">
    <property type="entry name" value="PDZ"/>
    <property type="match status" value="1"/>
</dbReference>
<feature type="coiled-coil region" evidence="1">
    <location>
        <begin position="388"/>
        <end position="415"/>
    </location>
</feature>
<dbReference type="PANTHER" id="PTHR15545:SF4">
    <property type="entry name" value="PDZ DOMAIN-CONTAINING PROTEIN 4"/>
    <property type="match status" value="1"/>
</dbReference>
<sequence>MWDTIPAFGIESADVSWVKRKDQEPQFRSPSERNQLTGCIDVADLFPPPQVNGRELSRLSQEQTLEALRCSKEPLVIQVLRRSPRSRSGGGEGPAPQGDPATLVDSGTQTDITFEHLLGLGRMRPPSPPAVTLEPYGLPDLPSIGHEYYDPVEFMEGGAPETERAEELEYEVNPNSIAAKDGRIREGDRIVQINGMEVQNREEAVAILTQEERTNISLLLARPETELSKRWKDSDREDFLDDFGSDHEAGTRPHRLLSPPDQQSEPLQEKPAGDPATPLTNSQELDSGVGRTDESTRNEESSEHDLLGDEAPSAANTPGSLRKFGPSLQPRDFHYSMDSLLAGEPPSAVGTDMMPGLTDEEYERYRELLELKCHLENGNDPGLVSSALDVNRNEVALLEEELRHLEFKCRNILRAQKMQQLRERCMKAWLLEEEGLYALEGEPKKHELSDITELPERSDKDSTSAYNTGESCRSTPLLESPLRRLAEHPNLNRTAPPSPPQPKFRREERVRRSPKAGGEGSPYLTRRQREEPPPPPISPMSLASICKDSLGGKGEPRMEWKVKVRSDGTRYVAKRPVRDRLLKARAMKIREERSGMTTDDDAVSEMKMGRYWSKEERKQHLIRAREQRKRREFMMQSRLECLREREGSEARGVSGEVNILALSHRKTMKKRSRRILDNWITIQEMLAHGTRSADGRRVYNPLLSVTTV</sequence>
<dbReference type="PROSITE" id="PS50106">
    <property type="entry name" value="PDZ"/>
    <property type="match status" value="1"/>
</dbReference>
<dbReference type="Proteomes" id="UP000694871">
    <property type="component" value="Unplaced"/>
</dbReference>
<feature type="domain" description="PDZ" evidence="3">
    <location>
        <begin position="171"/>
        <end position="208"/>
    </location>
</feature>
<protein>
    <submittedName>
        <fullName evidence="5">PDZ domain-containing protein 4</fullName>
    </submittedName>
</protein>
<evidence type="ECO:0000256" key="2">
    <source>
        <dbReference type="SAM" id="MobiDB-lite"/>
    </source>
</evidence>
<feature type="region of interest" description="Disordered" evidence="2">
    <location>
        <begin position="81"/>
        <end position="107"/>
    </location>
</feature>
<organism evidence="4 5">
    <name type="scientific">Gekko japonicus</name>
    <name type="common">Schlegel's Japanese gecko</name>
    <dbReference type="NCBI Taxonomy" id="146911"/>
    <lineage>
        <taxon>Eukaryota</taxon>
        <taxon>Metazoa</taxon>
        <taxon>Chordata</taxon>
        <taxon>Craniata</taxon>
        <taxon>Vertebrata</taxon>
        <taxon>Euteleostomi</taxon>
        <taxon>Lepidosauria</taxon>
        <taxon>Squamata</taxon>
        <taxon>Bifurcata</taxon>
        <taxon>Gekkota</taxon>
        <taxon>Gekkonidae</taxon>
        <taxon>Gekkoninae</taxon>
        <taxon>Gekko</taxon>
    </lineage>
</organism>
<keyword evidence="4" id="KW-1185">Reference proteome</keyword>
<evidence type="ECO:0000313" key="5">
    <source>
        <dbReference type="RefSeq" id="XP_015261100.1"/>
    </source>
</evidence>
<dbReference type="InterPro" id="IPR041489">
    <property type="entry name" value="PDZ_6"/>
</dbReference>
<reference evidence="5" key="1">
    <citation type="submission" date="2025-08" db="UniProtKB">
        <authorList>
            <consortium name="RefSeq"/>
        </authorList>
    </citation>
    <scope>IDENTIFICATION</scope>
</reference>
<dbReference type="PANTHER" id="PTHR15545">
    <property type="entry name" value="PDZ DOMAIN CONTAINING RING FINGER PROTEIN 3, 4"/>
    <property type="match status" value="1"/>
</dbReference>
<feature type="compositionally biased region" description="Basic and acidic residues" evidence="2">
    <location>
        <begin position="444"/>
        <end position="462"/>
    </location>
</feature>
<dbReference type="InterPro" id="IPR036034">
    <property type="entry name" value="PDZ_sf"/>
</dbReference>
<dbReference type="SUPFAM" id="SSF50156">
    <property type="entry name" value="PDZ domain-like"/>
    <property type="match status" value="1"/>
</dbReference>
<proteinExistence type="predicted"/>
<dbReference type="InterPro" id="IPR001478">
    <property type="entry name" value="PDZ"/>
</dbReference>
<gene>
    <name evidence="5" type="primary">PDZD4</name>
</gene>
<dbReference type="Gene3D" id="2.30.42.10">
    <property type="match status" value="1"/>
</dbReference>
<dbReference type="InterPro" id="IPR051971">
    <property type="entry name" value="E3_ubiquitin-PDZ_ligase"/>
</dbReference>
<evidence type="ECO:0000259" key="3">
    <source>
        <dbReference type="PROSITE" id="PS50106"/>
    </source>
</evidence>
<dbReference type="GeneID" id="107105616"/>
<keyword evidence="1" id="KW-0175">Coiled coil</keyword>
<feature type="compositionally biased region" description="Basic and acidic residues" evidence="2">
    <location>
        <begin position="291"/>
        <end position="307"/>
    </location>
</feature>
<feature type="region of interest" description="Disordered" evidence="2">
    <location>
        <begin position="241"/>
        <end position="329"/>
    </location>
</feature>